<dbReference type="PROSITE" id="PS50110">
    <property type="entry name" value="RESPONSE_REGULATORY"/>
    <property type="match status" value="1"/>
</dbReference>
<evidence type="ECO:0000256" key="9">
    <source>
        <dbReference type="ARBA" id="ARBA00064003"/>
    </source>
</evidence>
<dbReference type="PRINTS" id="PR00344">
    <property type="entry name" value="BCTRLSENSOR"/>
</dbReference>
<evidence type="ECO:0000256" key="11">
    <source>
        <dbReference type="PROSITE-ProRule" id="PRU00169"/>
    </source>
</evidence>
<evidence type="ECO:0000256" key="2">
    <source>
        <dbReference type="ARBA" id="ARBA00012438"/>
    </source>
</evidence>
<evidence type="ECO:0000256" key="10">
    <source>
        <dbReference type="ARBA" id="ARBA00068150"/>
    </source>
</evidence>
<dbReference type="GO" id="GO:0004673">
    <property type="term" value="F:protein histidine kinase activity"/>
    <property type="evidence" value="ECO:0007669"/>
    <property type="project" value="UniProtKB-EC"/>
</dbReference>
<feature type="domain" description="Response regulatory" evidence="15">
    <location>
        <begin position="663"/>
        <end position="781"/>
    </location>
</feature>
<dbReference type="EMBL" id="JJNZ01000017">
    <property type="protein sequence ID" value="KDC52210.1"/>
    <property type="molecule type" value="Genomic_DNA"/>
</dbReference>
<keyword evidence="4" id="KW-0808">Transferase</keyword>
<dbReference type="SMART" id="SM00448">
    <property type="entry name" value="REC"/>
    <property type="match status" value="1"/>
</dbReference>
<keyword evidence="12" id="KW-0812">Transmembrane</keyword>
<dbReference type="EC" id="2.7.13.3" evidence="2"/>
<dbReference type="Pfam" id="PF02518">
    <property type="entry name" value="HATPase_c"/>
    <property type="match status" value="1"/>
</dbReference>
<dbReference type="InterPro" id="IPR001789">
    <property type="entry name" value="Sig_transdc_resp-reg_receiver"/>
</dbReference>
<evidence type="ECO:0000256" key="8">
    <source>
        <dbReference type="ARBA" id="ARBA00023012"/>
    </source>
</evidence>
<keyword evidence="7" id="KW-0067">ATP-binding</keyword>
<name>A0ABD3YBI4_9GAMM</name>
<proteinExistence type="predicted"/>
<evidence type="ECO:0000256" key="4">
    <source>
        <dbReference type="ARBA" id="ARBA00022679"/>
    </source>
</evidence>
<dbReference type="Pfam" id="PF00512">
    <property type="entry name" value="HisKA"/>
    <property type="match status" value="1"/>
</dbReference>
<evidence type="ECO:0000256" key="3">
    <source>
        <dbReference type="ARBA" id="ARBA00022553"/>
    </source>
</evidence>
<dbReference type="SUPFAM" id="SSF52172">
    <property type="entry name" value="CheY-like"/>
    <property type="match status" value="1"/>
</dbReference>
<dbReference type="Gene3D" id="3.40.50.2300">
    <property type="match status" value="1"/>
</dbReference>
<evidence type="ECO:0000256" key="1">
    <source>
        <dbReference type="ARBA" id="ARBA00000085"/>
    </source>
</evidence>
<keyword evidence="13" id="KW-0732">Signal</keyword>
<keyword evidence="6 16" id="KW-0418">Kinase</keyword>
<dbReference type="GO" id="GO:0000160">
    <property type="term" value="P:phosphorelay signal transduction system"/>
    <property type="evidence" value="ECO:0007669"/>
    <property type="project" value="UniProtKB-KW"/>
</dbReference>
<dbReference type="FunFam" id="1.10.287.130:FF:000002">
    <property type="entry name" value="Two-component osmosensing histidine kinase"/>
    <property type="match status" value="1"/>
</dbReference>
<feature type="chain" id="PRO_5044827917" description="Sensory/regulatory protein RpfC" evidence="13">
    <location>
        <begin position="22"/>
        <end position="792"/>
    </location>
</feature>
<comment type="caution">
    <text evidence="16">The sequence shown here is derived from an EMBL/GenBank/DDBJ whole genome shotgun (WGS) entry which is preliminary data.</text>
</comment>
<dbReference type="SMART" id="SM00387">
    <property type="entry name" value="HATPase_c"/>
    <property type="match status" value="1"/>
</dbReference>
<dbReference type="CDD" id="cd16922">
    <property type="entry name" value="HATPase_EvgS-ArcB-TorS-like"/>
    <property type="match status" value="1"/>
</dbReference>
<accession>A0ABD3YBI4</accession>
<keyword evidence="12" id="KW-0472">Membrane</keyword>
<evidence type="ECO:0000256" key="6">
    <source>
        <dbReference type="ARBA" id="ARBA00022777"/>
    </source>
</evidence>
<dbReference type="InterPro" id="IPR011006">
    <property type="entry name" value="CheY-like_superfamily"/>
</dbReference>
<evidence type="ECO:0000256" key="7">
    <source>
        <dbReference type="ARBA" id="ARBA00022840"/>
    </source>
</evidence>
<dbReference type="SMART" id="SM00388">
    <property type="entry name" value="HisKA"/>
    <property type="match status" value="1"/>
</dbReference>
<sequence length="792" mass="89530">MKTHIVTVFLFFQLFSANLHAQVSSETTQVLLINSINQDMPWQKSVEVGLRAELTRQAFDFDLFVENMDVGRFDEVQQKKVMKLYLQQKYQNRKIDIIVTQSVSAAALLTEFYGFFPDVPKIYLEPGANFTVPESINTVTINAKLDYKQATQDAVNLINPKELIVILDTTNDMGRNFYQNLLPVIGNDFPHLRIKKWFDVPTETLINKINNAPSDAIVLFTPIFRKYKGKQLSPFQFVKLLTSDNQAPIFSYWHALLGSGIVGGYLLSGETIGNRIAESIIFFKENKSLKPIDDEKLSAHYYDWRQLKKFKIDPQRLPQGSMLSYYEPTYFEENKMLIYSAIIIILTLSSFLMFFLILNSKRVQLLKELDSEKLKLEFRVEQRTKELLTAKDEAEHLALVKSEFLANMSHEIRTPMNGVIGLTNILLESELPLKQRQYLDKIKYSSDQLLIVINDILDFSKIESGNTNLEEFPFSVNAVVDYIKTTFENQAQDKGIKFIVNVASNVPPDLVGDVVRINQVLLNLCSNAIKFTSHGKVSVCIHAEQILNDDESILIHFIVKDSGIGIAPQNVSHLFDAFTQEDSSTTRNFGGTGLGLTISRRLCKLMEGDISVVSTQHLGSEFTASVKVKVNKKIVIADSFNSIQTSILDSKNSANHPSLIGLKVLVAEDNEINKLVITAMLEKKGVVIHLVDNGFECIQAHKSQQFDLILMDIHMPIMDGIEASKMIRNDSDKTIANIPIIALTANVMENDIAYYLSVGMNAHVAKPTKASELYRIIDQCLKSNSDYFDKTQ</sequence>
<feature type="signal peptide" evidence="13">
    <location>
        <begin position="1"/>
        <end position="21"/>
    </location>
</feature>
<dbReference type="Pfam" id="PF00072">
    <property type="entry name" value="Response_reg"/>
    <property type="match status" value="1"/>
</dbReference>
<evidence type="ECO:0000313" key="17">
    <source>
        <dbReference type="Proteomes" id="UP000027154"/>
    </source>
</evidence>
<dbReference type="SUPFAM" id="SSF47384">
    <property type="entry name" value="Homodimeric domain of signal transducing histidine kinase"/>
    <property type="match status" value="1"/>
</dbReference>
<dbReference type="InterPro" id="IPR036097">
    <property type="entry name" value="HisK_dim/P_sf"/>
</dbReference>
<evidence type="ECO:0000256" key="12">
    <source>
        <dbReference type="SAM" id="Phobius"/>
    </source>
</evidence>
<evidence type="ECO:0000313" key="16">
    <source>
        <dbReference type="EMBL" id="KDC52210.1"/>
    </source>
</evidence>
<dbReference type="CDD" id="cd17546">
    <property type="entry name" value="REC_hyHK_CKI1_RcsC-like"/>
    <property type="match status" value="1"/>
</dbReference>
<gene>
    <name evidence="16" type="ORF">DC53_05790</name>
</gene>
<protein>
    <recommendedName>
        <fullName evidence="10">Sensory/regulatory protein RpfC</fullName>
        <ecNumber evidence="2">2.7.13.3</ecNumber>
    </recommendedName>
</protein>
<dbReference type="Proteomes" id="UP000027154">
    <property type="component" value="Unassembled WGS sequence"/>
</dbReference>
<keyword evidence="8" id="KW-0902">Two-component regulatory system</keyword>
<dbReference type="Gene3D" id="1.10.287.130">
    <property type="match status" value="1"/>
</dbReference>
<dbReference type="InterPro" id="IPR003594">
    <property type="entry name" value="HATPase_dom"/>
</dbReference>
<evidence type="ECO:0000259" key="14">
    <source>
        <dbReference type="PROSITE" id="PS50109"/>
    </source>
</evidence>
<keyword evidence="12" id="KW-1133">Transmembrane helix</keyword>
<feature type="modified residue" description="4-aspartylphosphate" evidence="11">
    <location>
        <position position="712"/>
    </location>
</feature>
<comment type="catalytic activity">
    <reaction evidence="1">
        <text>ATP + protein L-histidine = ADP + protein N-phospho-L-histidine.</text>
        <dbReference type="EC" id="2.7.13.3"/>
    </reaction>
</comment>
<reference evidence="16 17" key="1">
    <citation type="submission" date="2014-04" db="EMBL/GenBank/DDBJ databases">
        <title>Pseudoalteromonas galatheae sp. nov., isolated from a deep-sea polychaete near Canal Concepcion, Chile.</title>
        <authorList>
            <person name="Machado H.R."/>
            <person name="Gram L."/>
            <person name="Vynne N.G."/>
        </authorList>
    </citation>
    <scope>NUCLEOTIDE SEQUENCE [LARGE SCALE GENOMIC DNA]</scope>
    <source>
        <strain evidence="16 17">KMM216</strain>
    </source>
</reference>
<feature type="domain" description="Histidine kinase" evidence="14">
    <location>
        <begin position="407"/>
        <end position="630"/>
    </location>
</feature>
<dbReference type="AlphaFoldDB" id="A0ABD3YBI4"/>
<keyword evidence="3 11" id="KW-0597">Phosphoprotein</keyword>
<comment type="subunit">
    <text evidence="9">At low DSF concentrations, interacts with RpfF.</text>
</comment>
<dbReference type="InterPro" id="IPR036890">
    <property type="entry name" value="HATPase_C_sf"/>
</dbReference>
<dbReference type="Gene3D" id="3.30.565.10">
    <property type="entry name" value="Histidine kinase-like ATPase, C-terminal domain"/>
    <property type="match status" value="1"/>
</dbReference>
<dbReference type="PANTHER" id="PTHR45339">
    <property type="entry name" value="HYBRID SIGNAL TRANSDUCTION HISTIDINE KINASE J"/>
    <property type="match status" value="1"/>
</dbReference>
<organism evidence="16 17">
    <name type="scientific">Pseudoalteromonas fuliginea</name>
    <dbReference type="NCBI Taxonomy" id="1872678"/>
    <lineage>
        <taxon>Bacteria</taxon>
        <taxon>Pseudomonadati</taxon>
        <taxon>Pseudomonadota</taxon>
        <taxon>Gammaproteobacteria</taxon>
        <taxon>Alteromonadales</taxon>
        <taxon>Pseudoalteromonadaceae</taxon>
        <taxon>Pseudoalteromonas</taxon>
    </lineage>
</organism>
<dbReference type="GO" id="GO:0005524">
    <property type="term" value="F:ATP binding"/>
    <property type="evidence" value="ECO:0007669"/>
    <property type="project" value="UniProtKB-KW"/>
</dbReference>
<dbReference type="SUPFAM" id="SSF55874">
    <property type="entry name" value="ATPase domain of HSP90 chaperone/DNA topoisomerase II/histidine kinase"/>
    <property type="match status" value="1"/>
</dbReference>
<evidence type="ECO:0000256" key="5">
    <source>
        <dbReference type="ARBA" id="ARBA00022741"/>
    </source>
</evidence>
<dbReference type="FunFam" id="3.30.565.10:FF:000010">
    <property type="entry name" value="Sensor histidine kinase RcsC"/>
    <property type="match status" value="1"/>
</dbReference>
<feature type="transmembrane region" description="Helical" evidence="12">
    <location>
        <begin position="336"/>
        <end position="358"/>
    </location>
</feature>
<dbReference type="InterPro" id="IPR004358">
    <property type="entry name" value="Sig_transdc_His_kin-like_C"/>
</dbReference>
<dbReference type="CDD" id="cd00082">
    <property type="entry name" value="HisKA"/>
    <property type="match status" value="1"/>
</dbReference>
<evidence type="ECO:0000259" key="15">
    <source>
        <dbReference type="PROSITE" id="PS50110"/>
    </source>
</evidence>
<dbReference type="InterPro" id="IPR005467">
    <property type="entry name" value="His_kinase_dom"/>
</dbReference>
<keyword evidence="5" id="KW-0547">Nucleotide-binding</keyword>
<evidence type="ECO:0000256" key="13">
    <source>
        <dbReference type="SAM" id="SignalP"/>
    </source>
</evidence>
<dbReference type="PANTHER" id="PTHR45339:SF1">
    <property type="entry name" value="HYBRID SIGNAL TRANSDUCTION HISTIDINE KINASE J"/>
    <property type="match status" value="1"/>
</dbReference>
<dbReference type="InterPro" id="IPR003661">
    <property type="entry name" value="HisK_dim/P_dom"/>
</dbReference>
<dbReference type="PROSITE" id="PS50109">
    <property type="entry name" value="HIS_KIN"/>
    <property type="match status" value="1"/>
</dbReference>